<dbReference type="AlphaFoldDB" id="A0A540LY93"/>
<dbReference type="EMBL" id="VIEB01000424">
    <property type="protein sequence ID" value="TQD91299.1"/>
    <property type="molecule type" value="Genomic_DNA"/>
</dbReference>
<organism evidence="1 2">
    <name type="scientific">Malus baccata</name>
    <name type="common">Siberian crab apple</name>
    <name type="synonym">Pyrus baccata</name>
    <dbReference type="NCBI Taxonomy" id="106549"/>
    <lineage>
        <taxon>Eukaryota</taxon>
        <taxon>Viridiplantae</taxon>
        <taxon>Streptophyta</taxon>
        <taxon>Embryophyta</taxon>
        <taxon>Tracheophyta</taxon>
        <taxon>Spermatophyta</taxon>
        <taxon>Magnoliopsida</taxon>
        <taxon>eudicotyledons</taxon>
        <taxon>Gunneridae</taxon>
        <taxon>Pentapetalae</taxon>
        <taxon>rosids</taxon>
        <taxon>fabids</taxon>
        <taxon>Rosales</taxon>
        <taxon>Rosaceae</taxon>
        <taxon>Amygdaloideae</taxon>
        <taxon>Maleae</taxon>
        <taxon>Malus</taxon>
    </lineage>
</organism>
<dbReference type="Proteomes" id="UP000315295">
    <property type="component" value="Unassembled WGS sequence"/>
</dbReference>
<gene>
    <name evidence="1" type="ORF">C1H46_023111</name>
</gene>
<evidence type="ECO:0000313" key="1">
    <source>
        <dbReference type="EMBL" id="TQD91299.1"/>
    </source>
</evidence>
<protein>
    <submittedName>
        <fullName evidence="1">Uncharacterized protein</fullName>
    </submittedName>
</protein>
<keyword evidence="2" id="KW-1185">Reference proteome</keyword>
<dbReference type="SUPFAM" id="SSF53756">
    <property type="entry name" value="UDP-Glycosyltransferase/glycogen phosphorylase"/>
    <property type="match status" value="1"/>
</dbReference>
<proteinExistence type="predicted"/>
<dbReference type="STRING" id="106549.A0A540LY93"/>
<dbReference type="Gene3D" id="3.40.50.2000">
    <property type="entry name" value="Glycogen Phosphorylase B"/>
    <property type="match status" value="2"/>
</dbReference>
<evidence type="ECO:0000313" key="2">
    <source>
        <dbReference type="Proteomes" id="UP000315295"/>
    </source>
</evidence>
<accession>A0A540LY93</accession>
<comment type="caution">
    <text evidence="1">The sequence shown here is derived from an EMBL/GenBank/DDBJ whole genome shotgun (WGS) entry which is preliminary data.</text>
</comment>
<name>A0A540LY93_MALBA</name>
<sequence length="76" mass="8686">MGAKEWMKVVRESVRRDEIEKAVRRAMVGKEAEEMSTRARAYGEMAGRAVAVKGSSYEDLDALIQQLWSYDIAQEF</sequence>
<reference evidence="1 2" key="1">
    <citation type="journal article" date="2019" name="G3 (Bethesda)">
        <title>Sequencing of a Wild Apple (Malus baccata) Genome Unravels the Differences Between Cultivated and Wild Apple Species Regarding Disease Resistance and Cold Tolerance.</title>
        <authorList>
            <person name="Chen X."/>
        </authorList>
    </citation>
    <scope>NUCLEOTIDE SEQUENCE [LARGE SCALE GENOMIC DNA]</scope>
    <source>
        <strain evidence="2">cv. Shandingzi</strain>
        <tissue evidence="1">Leaves</tissue>
    </source>
</reference>